<reference evidence="5 6" key="1">
    <citation type="journal article" date="2016" name="Nat. Commun.">
        <title>Thousands of microbial genomes shed light on interconnected biogeochemical processes in an aquifer system.</title>
        <authorList>
            <person name="Anantharaman K."/>
            <person name="Brown C.T."/>
            <person name="Hug L.A."/>
            <person name="Sharon I."/>
            <person name="Castelle C.J."/>
            <person name="Probst A.J."/>
            <person name="Thomas B.C."/>
            <person name="Singh A."/>
            <person name="Wilkins M.J."/>
            <person name="Karaoz U."/>
            <person name="Brodie E.L."/>
            <person name="Williams K.H."/>
            <person name="Hubbard S.S."/>
            <person name="Banfield J.F."/>
        </authorList>
    </citation>
    <scope>NUCLEOTIDE SEQUENCE [LARGE SCALE GENOMIC DNA]</scope>
</reference>
<keyword evidence="1" id="KW-0328">Glycosyltransferase</keyword>
<organism evidence="5 6">
    <name type="scientific">Candidatus Danuiimicrobium aquiferis</name>
    <dbReference type="NCBI Taxonomy" id="1801832"/>
    <lineage>
        <taxon>Bacteria</taxon>
        <taxon>Pseudomonadati</taxon>
        <taxon>Candidatus Omnitrophota</taxon>
        <taxon>Candidatus Danuiimicrobium</taxon>
    </lineage>
</organism>
<dbReference type="SUPFAM" id="SSF53756">
    <property type="entry name" value="UDP-Glycosyltransferase/glycogen phosphorylase"/>
    <property type="match status" value="1"/>
</dbReference>
<sequence length="376" mass="43606">MKITIVGPTYPYRSGVSHYMTLLFRELKKKHDVCFYSFSRQYPSFLFPGKNDRDQTSQFHIREDGVRYEIDSLNPVTWFRVASRILNVKPDCVILPWWTVYWCLLYFCLICMLKKDRNIKIIFLCHNIYDHDASWIQKVLAAAILRLGDHFIVHSEDCRMAMFRIKSTADVSVVSHPEYSIFNQNRMTDEQAKESLNLKGNILLHFGVIRPYKGIDDLIAAMPEVLKRVDATLLVVGERWRGFDIEAQLAKYPGIESRVRLVTNYIPNEEVERYFRAADVVVLPYVETSASGVLQVALAFDKPVIGTETGALKDVIHDGMNGYLVPVRNPQRLADKIVRFFTENKKTEFSGNIKNMKNQFAWSNMAQCIERFVNHE</sequence>
<evidence type="ECO:0000313" key="5">
    <source>
        <dbReference type="EMBL" id="OGW95129.1"/>
    </source>
</evidence>
<evidence type="ECO:0000256" key="2">
    <source>
        <dbReference type="ARBA" id="ARBA00022679"/>
    </source>
</evidence>
<dbReference type="Gene3D" id="3.40.50.2000">
    <property type="entry name" value="Glycogen Phosphorylase B"/>
    <property type="match status" value="2"/>
</dbReference>
<protein>
    <recommendedName>
        <fullName evidence="4">Glycosyltransferase subfamily 4-like N-terminal domain-containing protein</fullName>
    </recommendedName>
</protein>
<gene>
    <name evidence="5" type="ORF">A3G33_04140</name>
</gene>
<dbReference type="PANTHER" id="PTHR12526">
    <property type="entry name" value="GLYCOSYLTRANSFERASE"/>
    <property type="match status" value="1"/>
</dbReference>
<dbReference type="Pfam" id="PF13692">
    <property type="entry name" value="Glyco_trans_1_4"/>
    <property type="match status" value="1"/>
</dbReference>
<comment type="caution">
    <text evidence="5">The sequence shown here is derived from an EMBL/GenBank/DDBJ whole genome shotgun (WGS) entry which is preliminary data.</text>
</comment>
<evidence type="ECO:0000313" key="6">
    <source>
        <dbReference type="Proteomes" id="UP000178187"/>
    </source>
</evidence>
<evidence type="ECO:0000256" key="3">
    <source>
        <dbReference type="SAM" id="Phobius"/>
    </source>
</evidence>
<evidence type="ECO:0000256" key="1">
    <source>
        <dbReference type="ARBA" id="ARBA00022676"/>
    </source>
</evidence>
<keyword evidence="3" id="KW-0472">Membrane</keyword>
<dbReference type="EMBL" id="MHFR01000068">
    <property type="protein sequence ID" value="OGW95129.1"/>
    <property type="molecule type" value="Genomic_DNA"/>
</dbReference>
<feature type="transmembrane region" description="Helical" evidence="3">
    <location>
        <begin position="94"/>
        <end position="113"/>
    </location>
</feature>
<proteinExistence type="predicted"/>
<name>A0A1G1KRE6_9BACT</name>
<dbReference type="Pfam" id="PF13439">
    <property type="entry name" value="Glyco_transf_4"/>
    <property type="match status" value="1"/>
</dbReference>
<keyword evidence="3" id="KW-0812">Transmembrane</keyword>
<dbReference type="PANTHER" id="PTHR12526:SF510">
    <property type="entry name" value="D-INOSITOL 3-PHOSPHATE GLYCOSYLTRANSFERASE"/>
    <property type="match status" value="1"/>
</dbReference>
<dbReference type="InterPro" id="IPR028098">
    <property type="entry name" value="Glyco_trans_4-like_N"/>
</dbReference>
<keyword evidence="3" id="KW-1133">Transmembrane helix</keyword>
<dbReference type="AlphaFoldDB" id="A0A1G1KRE6"/>
<accession>A0A1G1KRE6</accession>
<evidence type="ECO:0000259" key="4">
    <source>
        <dbReference type="Pfam" id="PF13439"/>
    </source>
</evidence>
<dbReference type="Proteomes" id="UP000178187">
    <property type="component" value="Unassembled WGS sequence"/>
</dbReference>
<dbReference type="GO" id="GO:0016757">
    <property type="term" value="F:glycosyltransferase activity"/>
    <property type="evidence" value="ECO:0007669"/>
    <property type="project" value="UniProtKB-KW"/>
</dbReference>
<feature type="domain" description="Glycosyltransferase subfamily 4-like N-terminal" evidence="4">
    <location>
        <begin position="14"/>
        <end position="174"/>
    </location>
</feature>
<keyword evidence="2" id="KW-0808">Transferase</keyword>